<dbReference type="HOGENOM" id="CLU_010245_2_1_1"/>
<dbReference type="OrthoDB" id="10254721at2759"/>
<reference evidence="10" key="2">
    <citation type="submission" date="2013-01" db="EMBL/GenBank/DDBJ databases">
        <title>The wheat powdery mildew genome reveals unique evolution of an obligate biotroph.</title>
        <authorList>
            <person name="Oberhaensli S."/>
            <person name="Wicker T."/>
            <person name="Keller B."/>
        </authorList>
    </citation>
    <scope>NUCLEOTIDE SEQUENCE</scope>
    <source>
        <strain evidence="10">96224</strain>
    </source>
</reference>
<keyword evidence="4" id="KW-0548">Nucleotidyltransferase</keyword>
<evidence type="ECO:0000256" key="3">
    <source>
        <dbReference type="ARBA" id="ARBA00022679"/>
    </source>
</evidence>
<evidence type="ECO:0000313" key="10">
    <source>
        <dbReference type="EMBL" id="EPQ61707.1"/>
    </source>
</evidence>
<dbReference type="GO" id="GO:0005739">
    <property type="term" value="C:mitochondrion"/>
    <property type="evidence" value="ECO:0007669"/>
    <property type="project" value="EnsemblFungi"/>
</dbReference>
<evidence type="ECO:0000256" key="4">
    <source>
        <dbReference type="ARBA" id="ARBA00022695"/>
    </source>
</evidence>
<gene>
    <name evidence="10" type="ORF">BGT96224_650</name>
    <name evidence="11" type="ORF">BGT96224V2_LOCUS6855</name>
</gene>
<comment type="cofactor">
    <cofactor evidence="1">
        <name>Mg(2+)</name>
        <dbReference type="ChEBI" id="CHEBI:18420"/>
    </cofactor>
</comment>
<name>A0A061HHH2_BLUGR</name>
<evidence type="ECO:0000256" key="8">
    <source>
        <dbReference type="ARBA" id="ARBA00022842"/>
    </source>
</evidence>
<keyword evidence="5" id="KW-0479">Metal-binding</keyword>
<dbReference type="InterPro" id="IPR003846">
    <property type="entry name" value="SelO"/>
</dbReference>
<evidence type="ECO:0000256" key="2">
    <source>
        <dbReference type="ARBA" id="ARBA00009747"/>
    </source>
</evidence>
<dbReference type="GO" id="GO:0046872">
    <property type="term" value="F:metal ion binding"/>
    <property type="evidence" value="ECO:0007669"/>
    <property type="project" value="UniProtKB-KW"/>
</dbReference>
<evidence type="ECO:0000256" key="1">
    <source>
        <dbReference type="ARBA" id="ARBA00001946"/>
    </source>
</evidence>
<dbReference type="AlphaFoldDB" id="A0A061HHH2"/>
<evidence type="ECO:0000256" key="6">
    <source>
        <dbReference type="ARBA" id="ARBA00022741"/>
    </source>
</evidence>
<dbReference type="PANTHER" id="PTHR32057:SF14">
    <property type="entry name" value="PROTEIN ADENYLYLTRANSFERASE SELO, MITOCHONDRIAL"/>
    <property type="match status" value="1"/>
</dbReference>
<evidence type="ECO:0000313" key="11">
    <source>
        <dbReference type="EMBL" id="SUZ13667.1"/>
    </source>
</evidence>
<keyword evidence="6" id="KW-0547">Nucleotide-binding</keyword>
<dbReference type="GO" id="GO:0070733">
    <property type="term" value="F:AMPylase activity"/>
    <property type="evidence" value="ECO:0007669"/>
    <property type="project" value="EnsemblFungi"/>
</dbReference>
<accession>A0A061HHH2</accession>
<dbReference type="EMBL" id="KE375216">
    <property type="protein sequence ID" value="EPQ61707.1"/>
    <property type="molecule type" value="Genomic_DNA"/>
</dbReference>
<reference evidence="11" key="3">
    <citation type="submission" date="2018-07" db="EMBL/GenBank/DDBJ databases">
        <authorList>
            <person name="Quirk P.G."/>
            <person name="Krulwich T.A."/>
        </authorList>
    </citation>
    <scope>NUCLEOTIDE SEQUENCE</scope>
    <source>
        <strain evidence="11">96224</strain>
    </source>
</reference>
<evidence type="ECO:0000256" key="5">
    <source>
        <dbReference type="ARBA" id="ARBA00022723"/>
    </source>
</evidence>
<comment type="similarity">
    <text evidence="2">Belongs to the SELO family.</text>
</comment>
<dbReference type="Pfam" id="PF02696">
    <property type="entry name" value="SelO"/>
    <property type="match status" value="1"/>
</dbReference>
<protein>
    <recommendedName>
        <fullName evidence="9">Selenoprotein O</fullName>
    </recommendedName>
</protein>
<evidence type="ECO:0000313" key="12">
    <source>
        <dbReference type="Proteomes" id="UP000053110"/>
    </source>
</evidence>
<dbReference type="PANTHER" id="PTHR32057">
    <property type="entry name" value="PROTEIN ADENYLYLTRANSFERASE SELO, MITOCHONDRIAL"/>
    <property type="match status" value="1"/>
</dbReference>
<dbReference type="HAMAP" id="MF_00692">
    <property type="entry name" value="SelO"/>
    <property type="match status" value="1"/>
</dbReference>
<evidence type="ECO:0000256" key="9">
    <source>
        <dbReference type="ARBA" id="ARBA00031547"/>
    </source>
</evidence>
<reference evidence="12" key="1">
    <citation type="journal article" date="2013" name="Nat. Genet.">
        <title>The wheat powdery mildew genome shows the unique evolution of an obligate biotroph.</title>
        <authorList>
            <person name="Wicker T."/>
            <person name="Oberhaensli S."/>
            <person name="Parlange F."/>
            <person name="Buchmann J.P."/>
            <person name="Shatalina M."/>
            <person name="Roffler S."/>
            <person name="Ben-David R."/>
            <person name="Dolezel J."/>
            <person name="Simkova H."/>
            <person name="Schulze-Lefert P."/>
            <person name="Spanu P.D."/>
            <person name="Bruggmann R."/>
            <person name="Amselem J."/>
            <person name="Quesneville H."/>
            <person name="Ver Loren van Themaat E."/>
            <person name="Paape T."/>
            <person name="Shimizu K.K."/>
            <person name="Keller B."/>
        </authorList>
    </citation>
    <scope>NUCLEOTIDE SEQUENCE [LARGE SCALE GENOMIC DNA]</scope>
    <source>
        <strain evidence="12">96224</strain>
    </source>
</reference>
<organism evidence="11">
    <name type="scientific">Blumeria graminis f. sp. tritici 96224</name>
    <dbReference type="NCBI Taxonomy" id="1268274"/>
    <lineage>
        <taxon>Eukaryota</taxon>
        <taxon>Fungi</taxon>
        <taxon>Dikarya</taxon>
        <taxon>Ascomycota</taxon>
        <taxon>Pezizomycotina</taxon>
        <taxon>Leotiomycetes</taxon>
        <taxon>Erysiphales</taxon>
        <taxon>Erysiphaceae</taxon>
        <taxon>Blumeria</taxon>
    </lineage>
</organism>
<evidence type="ECO:0000256" key="7">
    <source>
        <dbReference type="ARBA" id="ARBA00022840"/>
    </source>
</evidence>
<dbReference type="EMBL" id="UIGY01000246">
    <property type="protein sequence ID" value="SUZ13667.1"/>
    <property type="molecule type" value="Genomic_DNA"/>
</dbReference>
<keyword evidence="3" id="KW-0808">Transferase</keyword>
<proteinExistence type="inferred from homology"/>
<keyword evidence="7" id="KW-0067">ATP-binding</keyword>
<dbReference type="GO" id="GO:0045454">
    <property type="term" value="P:cell redox homeostasis"/>
    <property type="evidence" value="ECO:0007669"/>
    <property type="project" value="EnsemblFungi"/>
</dbReference>
<keyword evidence="8" id="KW-0460">Magnesium</keyword>
<sequence>MPKFSLGAKICKLSKQIMRPQLHRYQKACKQPESVINIEIDRNKSLDKLPKSWNFTSHFPPDPMFPTPTASHRTPRQEIRPRTVKGALFTWVRPQEVYEPILLAVSKEAQKDLDIYDGDEYSSEFRDIVAGNRLSGWDEEKEEGGYPWAHCYGGWQFGSWAGQLGDGRAISLFELKGRNSNVQYELQLKGAGITPYSRFADGKAVLRSSIREFICSEALNALRIPSTRALSLTALPYVGVRRETLETGAIVARFAQSWLRIGTFDLLHERRERDLIRQLATYVAEVVFGGWHLLPCRKVNEDANHTVFNKAYVPKLTIEGPPGLEENRFTRLYREIVRRNAETVAKWQVYGFVNGVLNTDNTSIFGLSIDFGPFAFLDNFDPQYTPNHDDQLSRYAYCNQMSVIWWNLERLGESFAELMGIGSYVDDPEFIQKGIIPKDAGNIDARAKALIERAGEEYRDIFFHEYEKLMALRLGIKSRQEPDFKEIYEELLQIMEYFGLDFNHFFRRLSNVNLNELESESQRTAVASIFFHAEGIVDADISDADARKCIAEWLEKWSRRVREDWSPTACDSSRKVAMKCANPKFLPRSWVLDEIIRRVSKGDTDSLENILDMACDPFNDTWGISEEEKWCGDVPQSKRAMQCSCSS</sequence>
<dbReference type="GO" id="GO:0005524">
    <property type="term" value="F:ATP binding"/>
    <property type="evidence" value="ECO:0007669"/>
    <property type="project" value="UniProtKB-KW"/>
</dbReference>
<dbReference type="Proteomes" id="UP000053110">
    <property type="component" value="Unassembled WGS sequence"/>
</dbReference>